<gene>
    <name evidence="2" type="primary">LOC104738111</name>
</gene>
<keyword evidence="1" id="KW-1185">Reference proteome</keyword>
<dbReference type="CDD" id="cd00303">
    <property type="entry name" value="retropepsin_like"/>
    <property type="match status" value="1"/>
</dbReference>
<dbReference type="Proteomes" id="UP000694864">
    <property type="component" value="Chromosome 13"/>
</dbReference>
<protein>
    <submittedName>
        <fullName evidence="2">Uncharacterized protein LOC104738111</fullName>
    </submittedName>
</protein>
<organism evidence="1 2">
    <name type="scientific">Camelina sativa</name>
    <name type="common">False flax</name>
    <name type="synonym">Myagrum sativum</name>
    <dbReference type="NCBI Taxonomy" id="90675"/>
    <lineage>
        <taxon>Eukaryota</taxon>
        <taxon>Viridiplantae</taxon>
        <taxon>Streptophyta</taxon>
        <taxon>Embryophyta</taxon>
        <taxon>Tracheophyta</taxon>
        <taxon>Spermatophyta</taxon>
        <taxon>Magnoliopsida</taxon>
        <taxon>eudicotyledons</taxon>
        <taxon>Gunneridae</taxon>
        <taxon>Pentapetalae</taxon>
        <taxon>rosids</taxon>
        <taxon>malvids</taxon>
        <taxon>Brassicales</taxon>
        <taxon>Brassicaceae</taxon>
        <taxon>Camelineae</taxon>
        <taxon>Camelina</taxon>
    </lineage>
</organism>
<dbReference type="GeneID" id="104738111"/>
<proteinExistence type="predicted"/>
<accession>A0ABM0VID7</accession>
<dbReference type="InterPro" id="IPR021109">
    <property type="entry name" value="Peptidase_aspartic_dom_sf"/>
</dbReference>
<reference evidence="2" key="2">
    <citation type="submission" date="2025-08" db="UniProtKB">
        <authorList>
            <consortium name="RefSeq"/>
        </authorList>
    </citation>
    <scope>IDENTIFICATION</scope>
    <source>
        <tissue evidence="2">Leaf</tissue>
    </source>
</reference>
<reference evidence="1" key="1">
    <citation type="journal article" date="2014" name="Nat. Commun.">
        <title>The emerging biofuel crop Camelina sativa retains a highly undifferentiated hexaploid genome structure.</title>
        <authorList>
            <person name="Kagale S."/>
            <person name="Koh C."/>
            <person name="Nixon J."/>
            <person name="Bollina V."/>
            <person name="Clarke W.E."/>
            <person name="Tuteja R."/>
            <person name="Spillane C."/>
            <person name="Robinson S.J."/>
            <person name="Links M.G."/>
            <person name="Clarke C."/>
            <person name="Higgins E.E."/>
            <person name="Huebert T."/>
            <person name="Sharpe A.G."/>
            <person name="Parkin I.A."/>
        </authorList>
    </citation>
    <scope>NUCLEOTIDE SEQUENCE [LARGE SCALE GENOMIC DNA]</scope>
    <source>
        <strain evidence="1">cv. DH55</strain>
    </source>
</reference>
<dbReference type="PANTHER" id="PTHR33067">
    <property type="entry name" value="RNA-DIRECTED DNA POLYMERASE-RELATED"/>
    <property type="match status" value="1"/>
</dbReference>
<dbReference type="Gene3D" id="2.40.70.10">
    <property type="entry name" value="Acid Proteases"/>
    <property type="match status" value="1"/>
</dbReference>
<dbReference type="PANTHER" id="PTHR33067:SF9">
    <property type="entry name" value="RNA-DIRECTED DNA POLYMERASE"/>
    <property type="match status" value="1"/>
</dbReference>
<sequence>MESCMASTPSPTPNQLQHPRECTAKAIHLNEAVVTEASEVKTGEDWSFLEAQKKLGHTEFKPSNLYISLADGSHKDVVGKLESLLVKIGKARIPTDFIIIKMDKEVEDPILLGRPFLATAGAIIDVKEGLIRLNISEGLTMNFDITDSSNLPTIGGQPFKIEDKADFGVLREEETSTAKVTSHEEQFNILRVQFKS</sequence>
<evidence type="ECO:0000313" key="1">
    <source>
        <dbReference type="Proteomes" id="UP000694864"/>
    </source>
</evidence>
<evidence type="ECO:0000313" key="2">
    <source>
        <dbReference type="RefSeq" id="XP_010456644.1"/>
    </source>
</evidence>
<name>A0ABM0VID7_CAMSA</name>
<dbReference type="RefSeq" id="XP_010456644.1">
    <property type="nucleotide sequence ID" value="XM_010458342.1"/>
</dbReference>